<dbReference type="AlphaFoldDB" id="A0A9D4S4F1"/>
<name>A0A9D4S4F1_DREPO</name>
<keyword evidence="2" id="KW-1185">Reference proteome</keyword>
<dbReference type="Proteomes" id="UP000828390">
    <property type="component" value="Unassembled WGS sequence"/>
</dbReference>
<sequence length="178" mass="19578">MIIRQTLLLPDRTVMPYGLAKFPKGHQAILTHSHKPPPYDDRYTYRVLIIAMQALTGSSGKTAPPPGQPGQQNGPIFVLGNNISRKTHALTNKTDPPPDGRVFKRTGTIIKLSLDIIRTHVLTKFYDDWSIHRLEKMSPGSEFLTIDILPLELGGGKRQRARHGLGLGLVLGVGLGFG</sequence>
<dbReference type="EMBL" id="JAIWYP010000001">
    <property type="protein sequence ID" value="KAH3891346.1"/>
    <property type="molecule type" value="Genomic_DNA"/>
</dbReference>
<comment type="caution">
    <text evidence="1">The sequence shown here is derived from an EMBL/GenBank/DDBJ whole genome shotgun (WGS) entry which is preliminary data.</text>
</comment>
<protein>
    <submittedName>
        <fullName evidence="1">Uncharacterized protein</fullName>
    </submittedName>
</protein>
<reference evidence="1" key="2">
    <citation type="submission" date="2020-11" db="EMBL/GenBank/DDBJ databases">
        <authorList>
            <person name="McCartney M.A."/>
            <person name="Auch B."/>
            <person name="Kono T."/>
            <person name="Mallez S."/>
            <person name="Becker A."/>
            <person name="Gohl D.M."/>
            <person name="Silverstein K.A.T."/>
            <person name="Koren S."/>
            <person name="Bechman K.B."/>
            <person name="Herman A."/>
            <person name="Abrahante J.E."/>
            <person name="Garbe J."/>
        </authorList>
    </citation>
    <scope>NUCLEOTIDE SEQUENCE</scope>
    <source>
        <strain evidence="1">Duluth1</strain>
        <tissue evidence="1">Whole animal</tissue>
    </source>
</reference>
<evidence type="ECO:0000313" key="2">
    <source>
        <dbReference type="Proteomes" id="UP000828390"/>
    </source>
</evidence>
<organism evidence="1 2">
    <name type="scientific">Dreissena polymorpha</name>
    <name type="common">Zebra mussel</name>
    <name type="synonym">Mytilus polymorpha</name>
    <dbReference type="NCBI Taxonomy" id="45954"/>
    <lineage>
        <taxon>Eukaryota</taxon>
        <taxon>Metazoa</taxon>
        <taxon>Spiralia</taxon>
        <taxon>Lophotrochozoa</taxon>
        <taxon>Mollusca</taxon>
        <taxon>Bivalvia</taxon>
        <taxon>Autobranchia</taxon>
        <taxon>Heteroconchia</taxon>
        <taxon>Euheterodonta</taxon>
        <taxon>Imparidentia</taxon>
        <taxon>Neoheterodontei</taxon>
        <taxon>Myida</taxon>
        <taxon>Dreissenoidea</taxon>
        <taxon>Dreissenidae</taxon>
        <taxon>Dreissena</taxon>
    </lineage>
</organism>
<reference evidence="1" key="1">
    <citation type="journal article" date="2019" name="bioRxiv">
        <title>The Genome of the Zebra Mussel, Dreissena polymorpha: A Resource for Invasive Species Research.</title>
        <authorList>
            <person name="McCartney M.A."/>
            <person name="Auch B."/>
            <person name="Kono T."/>
            <person name="Mallez S."/>
            <person name="Zhang Y."/>
            <person name="Obille A."/>
            <person name="Becker A."/>
            <person name="Abrahante J.E."/>
            <person name="Garbe J."/>
            <person name="Badalamenti J.P."/>
            <person name="Herman A."/>
            <person name="Mangelson H."/>
            <person name="Liachko I."/>
            <person name="Sullivan S."/>
            <person name="Sone E.D."/>
            <person name="Koren S."/>
            <person name="Silverstein K.A.T."/>
            <person name="Beckman K.B."/>
            <person name="Gohl D.M."/>
        </authorList>
    </citation>
    <scope>NUCLEOTIDE SEQUENCE</scope>
    <source>
        <strain evidence="1">Duluth1</strain>
        <tissue evidence="1">Whole animal</tissue>
    </source>
</reference>
<gene>
    <name evidence="1" type="ORF">DPMN_015442</name>
</gene>
<accession>A0A9D4S4F1</accession>
<evidence type="ECO:0000313" key="1">
    <source>
        <dbReference type="EMBL" id="KAH3891346.1"/>
    </source>
</evidence>
<proteinExistence type="predicted"/>